<feature type="region of interest" description="Disordered" evidence="1">
    <location>
        <begin position="1"/>
        <end position="110"/>
    </location>
</feature>
<feature type="compositionally biased region" description="Polar residues" evidence="1">
    <location>
        <begin position="48"/>
        <end position="60"/>
    </location>
</feature>
<feature type="compositionally biased region" description="Polar residues" evidence="1">
    <location>
        <begin position="408"/>
        <end position="419"/>
    </location>
</feature>
<feature type="compositionally biased region" description="Polar residues" evidence="1">
    <location>
        <begin position="236"/>
        <end position="247"/>
    </location>
</feature>
<evidence type="ECO:0000256" key="1">
    <source>
        <dbReference type="SAM" id="MobiDB-lite"/>
    </source>
</evidence>
<protein>
    <submittedName>
        <fullName evidence="2">Uncharacterized protein</fullName>
    </submittedName>
</protein>
<name>A0ABD3SH37_9STRA</name>
<comment type="caution">
    <text evidence="2">The sequence shown here is derived from an EMBL/GenBank/DDBJ whole genome shotgun (WGS) entry which is preliminary data.</text>
</comment>
<evidence type="ECO:0000313" key="2">
    <source>
        <dbReference type="EMBL" id="KAL3823603.1"/>
    </source>
</evidence>
<accession>A0ABD3SH37</accession>
<feature type="region of interest" description="Disordered" evidence="1">
    <location>
        <begin position="395"/>
        <end position="419"/>
    </location>
</feature>
<feature type="region of interest" description="Disordered" evidence="1">
    <location>
        <begin position="449"/>
        <end position="468"/>
    </location>
</feature>
<gene>
    <name evidence="2" type="ORF">ACHAXA_005584</name>
</gene>
<dbReference type="EMBL" id="JALLPB020000033">
    <property type="protein sequence ID" value="KAL3823603.1"/>
    <property type="molecule type" value="Genomic_DNA"/>
</dbReference>
<dbReference type="Proteomes" id="UP001530377">
    <property type="component" value="Unassembled WGS sequence"/>
</dbReference>
<evidence type="ECO:0000313" key="3">
    <source>
        <dbReference type="Proteomes" id="UP001530377"/>
    </source>
</evidence>
<proteinExistence type="predicted"/>
<sequence>MDDQRHHPRATTPTTPTTPSSFAATAPVAANAYQQRPPPWSSPELPLTPQSNNRRNSISTPPDDDDGNVVPLPVMDGGKAARDDERGSVVGDGGDDPPSPTTLGGGDVGDTQFTRNLSALSASSTSLCDDDESRLAIAQTLLPRSSTVVSSFYDDNHVQERLERQRMEEGFLSTACYDNDDGGNDTPPRSSSRSSSSGRDRPMAVDWIPNQQQQRSEGDMSGMTSQAAVREDDVTETSFTTLTTYGEQQQQQQRKVVPSSSSLLASRLARSPRHTPRLMRAVDWCPNSAAGGGGGGGGGGAVASDKTAITSRAVRLGDDATVTTFATMTTIGDAGSVMLVEADIEDEASSSTGGGGNASSGLEEEMAKGGGNGEDDIAEDKDEALVVDKIPAAKSRTRTVTMHHRSATMKSKNSVSSSRAVGGSLFSPWDDLSSSVVTFATMDGSNRTNDDVVDMVPSSMPPPPPRTMTDATSIITAKAVRMGDNQSLADATTSSWNTMGGQLTGNVVDHVPVMNSSYADDEGNAVMSGMREGKNVDVAAPSLSSSNITVCTSNAIKDDPSVATIVTSAADDDNLSAIDEVVDNIPAFAGGGGGRSIASGITSQAVMARYFGRGGVVGGGGDDRSVASFGTMTTMGDLGSIFETAENLEDEDDYAYMDAIGSIQQVHPYHQRSRLSAASATLVDVIPEAASSVASGTTNRSVRMSVAEEYDDNSSMNTFGTMTTAGGGRRIQLERDQMTNNLEGAESDADDAIDVVDHVPTYPVNDHSSASIVSGTTNHAVRLNDDQSVATWVTAALPGSAEAVALGLLNENVVDKMPSFSADIDGRVEYATEGEERTNCAVKDPDDQSVATWNTMTTGVSAMGARSVSAGVGRRAQLEWDQMTNNLEGAESDADNAIDVVDHVPTYPINDHSSASIVSGTTNHAVRLNDDQSVATWVTAALPGSAEAVALGRLNENVVDKMPSFSADIDGRVEYATEGEERTNCAVKDPDDQSVATWNTMTTGVSGMGARSVSAGGGRRAQFAWDQMTNNLEGAESDADNAIDVVDHVPTYPINGHSSASIVSGTTNHAVRLNDDQSVATWVTAALPGSAEAVALGRLNENVVDKMPSFSADIDGRVEYATEGEERTNCAVKDPDDQSVATWNTMTTGVSGMGARSVSAGGGRRAQLEWDQMTNNLEGAESDADNAIDVVDHVPTYPINGHSSASIVSGTTNHAVRLNDDQSVATWVTAALPGSAEAVALGLLNENVVDKMPSFSADIDGRVEYATEGEERTNCAVKDPDDQSVATWNTMTTGVSGMGARSASALQPLMPLPRPYAVDRVPSFLKKGDIASSLSGTTNHAVRAGGGDDQSVVTFATMTTVGGIGMDRRGIGGGRETEIMVDKVPLFLPPNRVSSIATNETVLIGDNQSLATCGTTNTMGRQLTGNVVDLIPKLLSFDPEEDQTVGTTNALKDDRSVTTFTTSATYSGGVSCINEVVDNIPIFAGGAGRSVMSGITNQAIRNGDDRSFLTFSTMTTVGGDPVSQYETDIQYDSLTNSSRQYRYSNNLVDHVPAMEETNELSIDLLLQSESMVAMELKLLRLEAKVALRDSRRQQRRQPAIADRLPPIAATPSTPNRSDEEEDSFDELELTPRGTNRHVVGSGVFNHSGLMHRSGGPANIAVVTRSGASVASAVTATSFQEGDFANANDGDIDDEREDNDDVSESSKYFARNCVFNGLL</sequence>
<feature type="region of interest" description="Disordered" evidence="1">
    <location>
        <begin position="1588"/>
        <end position="1636"/>
    </location>
</feature>
<keyword evidence="3" id="KW-1185">Reference proteome</keyword>
<feature type="compositionally biased region" description="Basic residues" evidence="1">
    <location>
        <begin position="395"/>
        <end position="407"/>
    </location>
</feature>
<organism evidence="2 3">
    <name type="scientific">Cyclostephanos tholiformis</name>
    <dbReference type="NCBI Taxonomy" id="382380"/>
    <lineage>
        <taxon>Eukaryota</taxon>
        <taxon>Sar</taxon>
        <taxon>Stramenopiles</taxon>
        <taxon>Ochrophyta</taxon>
        <taxon>Bacillariophyta</taxon>
        <taxon>Coscinodiscophyceae</taxon>
        <taxon>Thalassiosirophycidae</taxon>
        <taxon>Stephanodiscales</taxon>
        <taxon>Stephanodiscaceae</taxon>
        <taxon>Cyclostephanos</taxon>
    </lineage>
</organism>
<feature type="compositionally biased region" description="Low complexity" evidence="1">
    <location>
        <begin position="10"/>
        <end position="32"/>
    </location>
</feature>
<feature type="compositionally biased region" description="Acidic residues" evidence="1">
    <location>
        <begin position="1689"/>
        <end position="1702"/>
    </location>
</feature>
<feature type="region of interest" description="Disordered" evidence="1">
    <location>
        <begin position="174"/>
        <end position="272"/>
    </location>
</feature>
<feature type="region of interest" description="Disordered" evidence="1">
    <location>
        <begin position="1681"/>
        <end position="1703"/>
    </location>
</feature>
<feature type="region of interest" description="Disordered" evidence="1">
    <location>
        <begin position="346"/>
        <end position="378"/>
    </location>
</feature>
<feature type="compositionally biased region" description="Acidic residues" evidence="1">
    <location>
        <begin position="1618"/>
        <end position="1628"/>
    </location>
</feature>
<reference evidence="2 3" key="1">
    <citation type="submission" date="2024-10" db="EMBL/GenBank/DDBJ databases">
        <title>Updated reference genomes for cyclostephanoid diatoms.</title>
        <authorList>
            <person name="Roberts W.R."/>
            <person name="Alverson A.J."/>
        </authorList>
    </citation>
    <scope>NUCLEOTIDE SEQUENCE [LARGE SCALE GENOMIC DNA]</scope>
    <source>
        <strain evidence="2 3">AJA228-03</strain>
    </source>
</reference>
<feature type="compositionally biased region" description="Low complexity" evidence="1">
    <location>
        <begin position="248"/>
        <end position="269"/>
    </location>
</feature>